<feature type="non-terminal residue" evidence="1">
    <location>
        <position position="1"/>
    </location>
</feature>
<protein>
    <submittedName>
        <fullName evidence="1">Transposase</fullName>
    </submittedName>
</protein>
<name>A0A109DCM7_9LACO</name>
<dbReference type="AlphaFoldDB" id="A0A109DCM7"/>
<evidence type="ECO:0000313" key="2">
    <source>
        <dbReference type="Proteomes" id="UP000067598"/>
    </source>
</evidence>
<comment type="caution">
    <text evidence="1">The sequence shown here is derived from an EMBL/GenBank/DDBJ whole genome shotgun (WGS) entry which is preliminary data.</text>
</comment>
<sequence length="56" mass="6406">FHNVLTLKAKPKAGCPNEPSLDTCIDIQAMSFNERYFNRIHKGFGQVQDALESYFD</sequence>
<organism evidence="1 2">
    <name type="scientific">Lactobacillus crispatus</name>
    <dbReference type="NCBI Taxonomy" id="47770"/>
    <lineage>
        <taxon>Bacteria</taxon>
        <taxon>Bacillati</taxon>
        <taxon>Bacillota</taxon>
        <taxon>Bacilli</taxon>
        <taxon>Lactobacillales</taxon>
        <taxon>Lactobacillaceae</taxon>
        <taxon>Lactobacillus</taxon>
    </lineage>
</organism>
<dbReference type="EMBL" id="LJGP01000051">
    <property type="protein sequence ID" value="KWU02978.1"/>
    <property type="molecule type" value="Genomic_DNA"/>
</dbReference>
<evidence type="ECO:0000313" key="1">
    <source>
        <dbReference type="EMBL" id="KWU02978.1"/>
    </source>
</evidence>
<dbReference type="PATRIC" id="fig|47770.28.peg.1545"/>
<accession>A0A109DCM7</accession>
<proteinExistence type="predicted"/>
<reference evidence="1 2" key="1">
    <citation type="journal article" date="2016" name="Microbiology (Mosc.)">
        <title>Comparison of Lactobacillus crispatus isolates from Lactobacillus-dominated vaginal microbiomes with isolates from microbiomes containing bacterial vaginosis-associated bacteria.</title>
        <authorList>
            <person name="Abdelmaksoud A.A."/>
            <person name="Koparde V.N."/>
            <person name="Sheth N.U."/>
            <person name="Serrano M.G."/>
            <person name="Glascock A.L."/>
            <person name="Fettweis J.M."/>
            <person name="Strauss Iii J.F."/>
            <person name="Buck G.A."/>
            <person name="Jefferson K.K."/>
        </authorList>
    </citation>
    <scope>NUCLEOTIDE SEQUENCE [LARGE SCALE GENOMIC DNA]</scope>
    <source>
        <strain evidence="1 2">VMC3</strain>
    </source>
</reference>
<gene>
    <name evidence="1" type="ORF">AEL95_09700</name>
</gene>
<dbReference type="Proteomes" id="UP000067598">
    <property type="component" value="Unassembled WGS sequence"/>
</dbReference>